<name>A0A8J8CEX4_9ARCH</name>
<feature type="domain" description="NAD-dependent epimerase/dehydratase" evidence="2">
    <location>
        <begin position="11"/>
        <end position="277"/>
    </location>
</feature>
<dbReference type="GO" id="GO:0008446">
    <property type="term" value="F:GDP-mannose 4,6-dehydratase activity"/>
    <property type="evidence" value="ECO:0007669"/>
    <property type="project" value="UniProtKB-EC"/>
</dbReference>
<dbReference type="Pfam" id="PF01370">
    <property type="entry name" value="Epimerase"/>
    <property type="match status" value="1"/>
</dbReference>
<evidence type="ECO:0000256" key="1">
    <source>
        <dbReference type="ARBA" id="ARBA00007637"/>
    </source>
</evidence>
<evidence type="ECO:0000313" key="3">
    <source>
        <dbReference type="EMBL" id="MBX8645057.1"/>
    </source>
</evidence>
<evidence type="ECO:0000313" key="4">
    <source>
        <dbReference type="Proteomes" id="UP000750197"/>
    </source>
</evidence>
<comment type="caution">
    <text evidence="3">The sequence shown here is derived from an EMBL/GenBank/DDBJ whole genome shotgun (WGS) entry which is preliminary data.</text>
</comment>
<dbReference type="InterPro" id="IPR001509">
    <property type="entry name" value="Epimerase_deHydtase"/>
</dbReference>
<accession>A0A8J8CEX4</accession>
<keyword evidence="3" id="KW-0456">Lyase</keyword>
<comment type="similarity">
    <text evidence="1">Belongs to the NAD(P)-dependent epimerase/dehydratase family.</text>
</comment>
<evidence type="ECO:0000259" key="2">
    <source>
        <dbReference type="Pfam" id="PF01370"/>
    </source>
</evidence>
<dbReference type="Gene3D" id="3.40.50.720">
    <property type="entry name" value="NAD(P)-binding Rossmann-like Domain"/>
    <property type="match status" value="1"/>
</dbReference>
<dbReference type="AlphaFoldDB" id="A0A8J8CEX4"/>
<dbReference type="InterPro" id="IPR036291">
    <property type="entry name" value="NAD(P)-bd_dom_sf"/>
</dbReference>
<protein>
    <submittedName>
        <fullName evidence="3">GDP-mannose 4,6-dehydratase</fullName>
        <ecNumber evidence="3">4.2.1.47</ecNumber>
    </submittedName>
</protein>
<dbReference type="PANTHER" id="PTHR43000">
    <property type="entry name" value="DTDP-D-GLUCOSE 4,6-DEHYDRATASE-RELATED"/>
    <property type="match status" value="1"/>
</dbReference>
<dbReference type="SUPFAM" id="SSF51735">
    <property type="entry name" value="NAD(P)-binding Rossmann-fold domains"/>
    <property type="match status" value="1"/>
</dbReference>
<gene>
    <name evidence="3" type="ORF">KIY12_10140</name>
</gene>
<sequence>MSEKNSIGNLVVTGGAGFIGSHAAEYFAEKGWNVTVVDNVSRPPINGFDIDTGTYNWKYVGRINSVKRVRSSILNQHTIEKIVSGADAVIHTAGQVAVTTSLEKPGMDFDINARGTFNILEACRKSKNDVRLVFCSTNKVYGENVNSIPVRKGSTRYRFGDINYSKGISESFPVDGCKHSPYGASKLSADIYVQEYGKTYDLKTACFRMSCIYGDRQFGNEDQGWVAHFVISSLLKRKLTIYGDGRQVRDVLYVDDLVSAYDAFISSTVDSNVFNIGGGPENTLSLLELVSMLEGKIGRKIPLDYGPWRNSDQKVYISDISKAKKILRWKPRIPPDKGIERLLQWARSALGNEVK</sequence>
<proteinExistence type="inferred from homology"/>
<organism evidence="3 4">
    <name type="scientific">Candidatus Sysuiplasma superficiale</name>
    <dbReference type="NCBI Taxonomy" id="2823368"/>
    <lineage>
        <taxon>Archaea</taxon>
        <taxon>Methanobacteriati</taxon>
        <taxon>Thermoplasmatota</taxon>
        <taxon>Thermoplasmata</taxon>
        <taxon>Candidatus Sysuiplasmatales</taxon>
        <taxon>Candidatus Sysuiplasmataceae</taxon>
        <taxon>Candidatus Sysuiplasma</taxon>
    </lineage>
</organism>
<dbReference type="EMBL" id="JAHEAC010000157">
    <property type="protein sequence ID" value="MBX8645057.1"/>
    <property type="molecule type" value="Genomic_DNA"/>
</dbReference>
<dbReference type="Proteomes" id="UP000750197">
    <property type="component" value="Unassembled WGS sequence"/>
</dbReference>
<reference evidence="3" key="1">
    <citation type="submission" date="2021-05" db="EMBL/GenBank/DDBJ databases">
        <title>Genomic insights into ecological role and evolution of a novel Thermoplasmata order Candidatus Sysuiplasmatales.</title>
        <authorList>
            <person name="Yuan Y."/>
        </authorList>
    </citation>
    <scope>NUCLEOTIDE SEQUENCE</scope>
    <source>
        <strain evidence="3">TUT19-bin139</strain>
    </source>
</reference>
<dbReference type="EC" id="4.2.1.47" evidence="3"/>